<keyword evidence="2" id="KW-0808">Transferase</keyword>
<evidence type="ECO:0000256" key="1">
    <source>
        <dbReference type="ARBA" id="ARBA00022603"/>
    </source>
</evidence>
<dbReference type="AlphaFoldDB" id="A0A7I8W1G5"/>
<organism evidence="5 6">
    <name type="scientific">Dimorphilus gyrociliatus</name>
    <dbReference type="NCBI Taxonomy" id="2664684"/>
    <lineage>
        <taxon>Eukaryota</taxon>
        <taxon>Metazoa</taxon>
        <taxon>Spiralia</taxon>
        <taxon>Lophotrochozoa</taxon>
        <taxon>Annelida</taxon>
        <taxon>Polychaeta</taxon>
        <taxon>Polychaeta incertae sedis</taxon>
        <taxon>Dinophilidae</taxon>
        <taxon>Dimorphilus</taxon>
    </lineage>
</organism>
<evidence type="ECO:0000313" key="5">
    <source>
        <dbReference type="EMBL" id="CAD5122375.1"/>
    </source>
</evidence>
<evidence type="ECO:0000256" key="3">
    <source>
        <dbReference type="ARBA" id="ARBA00022691"/>
    </source>
</evidence>
<dbReference type="PANTHER" id="PTHR14614">
    <property type="entry name" value="HEPATOCELLULAR CARCINOMA-ASSOCIATED ANTIGEN"/>
    <property type="match status" value="1"/>
</dbReference>
<keyword evidence="6" id="KW-1185">Reference proteome</keyword>
<dbReference type="GO" id="GO:0032259">
    <property type="term" value="P:methylation"/>
    <property type="evidence" value="ECO:0007669"/>
    <property type="project" value="UniProtKB-KW"/>
</dbReference>
<comment type="similarity">
    <text evidence="4">Belongs to the methyltransferase superfamily. METTL23 family.</text>
</comment>
<dbReference type="GO" id="GO:0005634">
    <property type="term" value="C:nucleus"/>
    <property type="evidence" value="ECO:0007669"/>
    <property type="project" value="TreeGrafter"/>
</dbReference>
<dbReference type="EMBL" id="CAJFCJ010000017">
    <property type="protein sequence ID" value="CAD5122375.1"/>
    <property type="molecule type" value="Genomic_DNA"/>
</dbReference>
<dbReference type="Proteomes" id="UP000549394">
    <property type="component" value="Unassembled WGS sequence"/>
</dbReference>
<keyword evidence="1" id="KW-0489">Methyltransferase</keyword>
<keyword evidence="3" id="KW-0949">S-adenosyl-L-methionine</keyword>
<dbReference type="GO" id="GO:0005737">
    <property type="term" value="C:cytoplasm"/>
    <property type="evidence" value="ECO:0007669"/>
    <property type="project" value="TreeGrafter"/>
</dbReference>
<dbReference type="Gene3D" id="3.40.50.150">
    <property type="entry name" value="Vaccinia Virus protein VP39"/>
    <property type="match status" value="1"/>
</dbReference>
<sequence>MENAKIFSFNDKESNENDVKASVEIFEEMDGSYENYVWPSAPVLANYIWQRRDFIRNKTVLEIGAGTGLPGILCAKIGAKLVYLADKSSSNNSSRSKSIEKNGVGFNTICLDINWGRVARELTTVLRTIDVILASDCFYEKEDFDDVLFTIALLLNSYPKAECWCSQQRRW</sequence>
<comment type="caution">
    <text evidence="5">The sequence shown here is derived from an EMBL/GenBank/DDBJ whole genome shotgun (WGS) entry which is preliminary data.</text>
</comment>
<evidence type="ECO:0000256" key="2">
    <source>
        <dbReference type="ARBA" id="ARBA00022679"/>
    </source>
</evidence>
<proteinExistence type="inferred from homology"/>
<dbReference type="SUPFAM" id="SSF53335">
    <property type="entry name" value="S-adenosyl-L-methionine-dependent methyltransferases"/>
    <property type="match status" value="1"/>
</dbReference>
<name>A0A7I8W1G5_9ANNE</name>
<protein>
    <submittedName>
        <fullName evidence="5">DgyrCDS10808</fullName>
    </submittedName>
</protein>
<dbReference type="InterPro" id="IPR029063">
    <property type="entry name" value="SAM-dependent_MTases_sf"/>
</dbReference>
<dbReference type="GO" id="GO:0008168">
    <property type="term" value="F:methyltransferase activity"/>
    <property type="evidence" value="ECO:0007669"/>
    <property type="project" value="UniProtKB-KW"/>
</dbReference>
<evidence type="ECO:0000256" key="4">
    <source>
        <dbReference type="ARBA" id="ARBA00043988"/>
    </source>
</evidence>
<dbReference type="PANTHER" id="PTHR14614:SF164">
    <property type="entry name" value="HISTONE-ARGININE METHYLTRANSFERASE METTL23"/>
    <property type="match status" value="1"/>
</dbReference>
<accession>A0A7I8W1G5</accession>
<dbReference type="OrthoDB" id="407325at2759"/>
<dbReference type="InterPro" id="IPR019410">
    <property type="entry name" value="Methyltransf_16"/>
</dbReference>
<dbReference type="Pfam" id="PF10294">
    <property type="entry name" value="Methyltransf_16"/>
    <property type="match status" value="1"/>
</dbReference>
<gene>
    <name evidence="5" type="ORF">DGYR_LOCUS10194</name>
</gene>
<evidence type="ECO:0000313" key="6">
    <source>
        <dbReference type="Proteomes" id="UP000549394"/>
    </source>
</evidence>
<reference evidence="5 6" key="1">
    <citation type="submission" date="2020-08" db="EMBL/GenBank/DDBJ databases">
        <authorList>
            <person name="Hejnol A."/>
        </authorList>
    </citation>
    <scope>NUCLEOTIDE SEQUENCE [LARGE SCALE GENOMIC DNA]</scope>
</reference>